<evidence type="ECO:0000313" key="1">
    <source>
        <dbReference type="EMBL" id="WAR04269.1"/>
    </source>
</evidence>
<evidence type="ECO:0000313" key="2">
    <source>
        <dbReference type="Proteomes" id="UP001164746"/>
    </source>
</evidence>
<name>A0ABY7E505_MYAAR</name>
<reference evidence="1" key="1">
    <citation type="submission" date="2022-11" db="EMBL/GenBank/DDBJ databases">
        <title>Centuries of genome instability and evolution in soft-shell clam transmissible cancer (bioRxiv).</title>
        <authorList>
            <person name="Hart S.F.M."/>
            <person name="Yonemitsu M.A."/>
            <person name="Giersch R.M."/>
            <person name="Beal B.F."/>
            <person name="Arriagada G."/>
            <person name="Davis B.W."/>
            <person name="Ostrander E.A."/>
            <person name="Goff S.P."/>
            <person name="Metzger M.J."/>
        </authorList>
    </citation>
    <scope>NUCLEOTIDE SEQUENCE</scope>
    <source>
        <strain evidence="1">MELC-2E11</strain>
        <tissue evidence="1">Siphon/mantle</tissue>
    </source>
</reference>
<protein>
    <submittedName>
        <fullName evidence="1">TRI33-like protein</fullName>
    </submittedName>
</protein>
<sequence>MASRHRTSWTDSVLIASDEIHDFSCSVCKDDNLNIEANHSCGDCAKYYCDKCLIFHAKIHKRHVVLGRNDVDKWVGQGDALVTCDLHPPKILELLCEDHAELCCHLCVSLNHRMCRSISLISDLAKGIHSMDDFKQLPANVTKVTASLNQVSEARKKNQNSMNSSGKSMLTKIKTLRSSLNEVLDELEKRTEVQMNSVLADLDGSLQKDIDHCDFLHDQLNALLDSVQLQTKESNSFIGFRKCKDKMAEANSILREMDNKQEATITFQPDTRVQQLLSDLKALGTIQGCPDP</sequence>
<proteinExistence type="predicted"/>
<dbReference type="EMBL" id="CP111016">
    <property type="protein sequence ID" value="WAR04269.1"/>
    <property type="molecule type" value="Genomic_DNA"/>
</dbReference>
<dbReference type="Proteomes" id="UP001164746">
    <property type="component" value="Chromosome 5"/>
</dbReference>
<dbReference type="Gene3D" id="3.30.160.60">
    <property type="entry name" value="Classic Zinc Finger"/>
    <property type="match status" value="1"/>
</dbReference>
<dbReference type="PANTHER" id="PTHR25462:SF296">
    <property type="entry name" value="MEIOTIC P26, ISOFORM F"/>
    <property type="match status" value="1"/>
</dbReference>
<keyword evidence="2" id="KW-1185">Reference proteome</keyword>
<accession>A0ABY7E505</accession>
<organism evidence="1 2">
    <name type="scientific">Mya arenaria</name>
    <name type="common">Soft-shell clam</name>
    <dbReference type="NCBI Taxonomy" id="6604"/>
    <lineage>
        <taxon>Eukaryota</taxon>
        <taxon>Metazoa</taxon>
        <taxon>Spiralia</taxon>
        <taxon>Lophotrochozoa</taxon>
        <taxon>Mollusca</taxon>
        <taxon>Bivalvia</taxon>
        <taxon>Autobranchia</taxon>
        <taxon>Heteroconchia</taxon>
        <taxon>Euheterodonta</taxon>
        <taxon>Imparidentia</taxon>
        <taxon>Neoheterodontei</taxon>
        <taxon>Myida</taxon>
        <taxon>Myoidea</taxon>
        <taxon>Myidae</taxon>
        <taxon>Mya</taxon>
    </lineage>
</organism>
<gene>
    <name evidence="1" type="ORF">MAR_019638</name>
</gene>
<dbReference type="PANTHER" id="PTHR25462">
    <property type="entry name" value="BONUS, ISOFORM C-RELATED"/>
    <property type="match status" value="1"/>
</dbReference>
<feature type="non-terminal residue" evidence="1">
    <location>
        <position position="1"/>
    </location>
</feature>
<dbReference type="InterPro" id="IPR047153">
    <property type="entry name" value="TRIM45/56/19-like"/>
</dbReference>